<keyword evidence="1 7" id="KW-0479">Metal-binding</keyword>
<dbReference type="Gene3D" id="1.10.8.420">
    <property type="entry name" value="RecR Domain 1"/>
    <property type="match status" value="1"/>
</dbReference>
<proteinExistence type="inferred from homology"/>
<keyword evidence="6 7" id="KW-0234">DNA repair</keyword>
<dbReference type="GO" id="GO:0006281">
    <property type="term" value="P:DNA repair"/>
    <property type="evidence" value="ECO:0007669"/>
    <property type="project" value="UniProtKB-UniRule"/>
</dbReference>
<dbReference type="Gene3D" id="3.40.1360.10">
    <property type="match status" value="1"/>
</dbReference>
<evidence type="ECO:0000256" key="6">
    <source>
        <dbReference type="ARBA" id="ARBA00023204"/>
    </source>
</evidence>
<keyword evidence="10" id="KW-1185">Reference proteome</keyword>
<evidence type="ECO:0000256" key="1">
    <source>
        <dbReference type="ARBA" id="ARBA00022723"/>
    </source>
</evidence>
<organism evidence="9 10">
    <name type="scientific">Entomobacter blattae</name>
    <dbReference type="NCBI Taxonomy" id="2762277"/>
    <lineage>
        <taxon>Bacteria</taxon>
        <taxon>Pseudomonadati</taxon>
        <taxon>Pseudomonadota</taxon>
        <taxon>Alphaproteobacteria</taxon>
        <taxon>Acetobacterales</taxon>
        <taxon>Acetobacteraceae</taxon>
        <taxon>Entomobacter</taxon>
    </lineage>
</organism>
<dbReference type="Pfam" id="PF21175">
    <property type="entry name" value="RecR_C"/>
    <property type="match status" value="1"/>
</dbReference>
<dbReference type="Pfam" id="PF21176">
    <property type="entry name" value="RecR_HhH"/>
    <property type="match status" value="1"/>
</dbReference>
<dbReference type="PANTHER" id="PTHR30446">
    <property type="entry name" value="RECOMBINATION PROTEIN RECR"/>
    <property type="match status" value="1"/>
</dbReference>
<evidence type="ECO:0000256" key="7">
    <source>
        <dbReference type="HAMAP-Rule" id="MF_00017"/>
    </source>
</evidence>
<dbReference type="GO" id="GO:0008270">
    <property type="term" value="F:zinc ion binding"/>
    <property type="evidence" value="ECO:0007669"/>
    <property type="project" value="UniProtKB-KW"/>
</dbReference>
<evidence type="ECO:0000313" key="9">
    <source>
        <dbReference type="EMBL" id="QNT79100.1"/>
    </source>
</evidence>
<dbReference type="AlphaFoldDB" id="A0A7H1NTJ0"/>
<dbReference type="GO" id="GO:0006310">
    <property type="term" value="P:DNA recombination"/>
    <property type="evidence" value="ECO:0007669"/>
    <property type="project" value="UniProtKB-UniRule"/>
</dbReference>
<keyword evidence="4 7" id="KW-0862">Zinc</keyword>
<dbReference type="NCBIfam" id="TIGR00615">
    <property type="entry name" value="recR"/>
    <property type="match status" value="1"/>
</dbReference>
<dbReference type="InterPro" id="IPR015967">
    <property type="entry name" value="Rcmb_RecR_Znf"/>
</dbReference>
<dbReference type="Gene3D" id="3.30.60.80">
    <property type="match status" value="1"/>
</dbReference>
<sequence length="200" mass="21140">MRISPEIESLLSLLSRLPGLGPRSARRVVLALLKNPQGKMLSLAQALEQAASTVKTCSVCGNVDSSDPCLICSDPTRDQSVVCVVETVGDLWALENSGLYRGSYQVLGGVLSPLAGQGPEDLNSRSLFHRIEEGRVKEVILALSVTVDGVTTMHWLQEKLKPFAVAVSQLGQGVPMGSTLEGLDDGTIAAAFAARKVVNG</sequence>
<accession>A0A7H1NTJ0</accession>
<reference evidence="9 10" key="1">
    <citation type="submission" date="2020-08" db="EMBL/GenBank/DDBJ databases">
        <title>Complete genome sequence of Entomobacter blattae G55GP.</title>
        <authorList>
            <person name="Poehlein A."/>
            <person name="Guzman J."/>
            <person name="Daniel R."/>
            <person name="Vilcinskas A."/>
        </authorList>
    </citation>
    <scope>NUCLEOTIDE SEQUENCE [LARGE SCALE GENOMIC DNA]</scope>
    <source>
        <strain evidence="9 10">G55GP</strain>
    </source>
</reference>
<evidence type="ECO:0000256" key="4">
    <source>
        <dbReference type="ARBA" id="ARBA00022833"/>
    </source>
</evidence>
<dbReference type="Pfam" id="PF13662">
    <property type="entry name" value="Toprim_4"/>
    <property type="match status" value="1"/>
</dbReference>
<dbReference type="PROSITE" id="PS01300">
    <property type="entry name" value="RECR"/>
    <property type="match status" value="1"/>
</dbReference>
<dbReference type="InterPro" id="IPR000093">
    <property type="entry name" value="DNA_Rcmb_RecR"/>
</dbReference>
<dbReference type="InterPro" id="IPR006171">
    <property type="entry name" value="TOPRIM_dom"/>
</dbReference>
<dbReference type="RefSeq" id="WP_203414899.1">
    <property type="nucleotide sequence ID" value="NZ_CP060244.1"/>
</dbReference>
<evidence type="ECO:0000256" key="5">
    <source>
        <dbReference type="ARBA" id="ARBA00023172"/>
    </source>
</evidence>
<dbReference type="PANTHER" id="PTHR30446:SF0">
    <property type="entry name" value="RECOMBINATION PROTEIN RECR"/>
    <property type="match status" value="1"/>
</dbReference>
<dbReference type="CDD" id="cd01025">
    <property type="entry name" value="TOPRIM_recR"/>
    <property type="match status" value="1"/>
</dbReference>
<keyword evidence="2 7" id="KW-0227">DNA damage</keyword>
<keyword evidence="5 7" id="KW-0233">DNA recombination</keyword>
<comment type="similarity">
    <text evidence="7">Belongs to the RecR family.</text>
</comment>
<dbReference type="Proteomes" id="UP000516349">
    <property type="component" value="Chromosome"/>
</dbReference>
<evidence type="ECO:0000259" key="8">
    <source>
        <dbReference type="PROSITE" id="PS50880"/>
    </source>
</evidence>
<protein>
    <recommendedName>
        <fullName evidence="7">Recombination protein RecR</fullName>
    </recommendedName>
</protein>
<evidence type="ECO:0000256" key="3">
    <source>
        <dbReference type="ARBA" id="ARBA00022771"/>
    </source>
</evidence>
<dbReference type="SMART" id="SM00493">
    <property type="entry name" value="TOPRIM"/>
    <property type="match status" value="1"/>
</dbReference>
<dbReference type="PROSITE" id="PS50880">
    <property type="entry name" value="TOPRIM"/>
    <property type="match status" value="1"/>
</dbReference>
<dbReference type="HAMAP" id="MF_00017">
    <property type="entry name" value="RecR"/>
    <property type="match status" value="1"/>
</dbReference>
<feature type="zinc finger region" description="C4-type" evidence="7">
    <location>
        <begin position="57"/>
        <end position="72"/>
    </location>
</feature>
<dbReference type="InterPro" id="IPR023627">
    <property type="entry name" value="Rcmb_RecR"/>
</dbReference>
<dbReference type="SUPFAM" id="SSF111304">
    <property type="entry name" value="Recombination protein RecR"/>
    <property type="match status" value="1"/>
</dbReference>
<dbReference type="KEGG" id="ebla:JGUZn3_18860"/>
<dbReference type="Pfam" id="PF02132">
    <property type="entry name" value="RecR_ZnF"/>
    <property type="match status" value="1"/>
</dbReference>
<evidence type="ECO:0000256" key="2">
    <source>
        <dbReference type="ARBA" id="ARBA00022763"/>
    </source>
</evidence>
<feature type="domain" description="Toprim" evidence="8">
    <location>
        <begin position="80"/>
        <end position="175"/>
    </location>
</feature>
<dbReference type="InterPro" id="IPR034137">
    <property type="entry name" value="TOPRIM_RecR"/>
</dbReference>
<dbReference type="GO" id="GO:0003677">
    <property type="term" value="F:DNA binding"/>
    <property type="evidence" value="ECO:0007669"/>
    <property type="project" value="UniProtKB-UniRule"/>
</dbReference>
<name>A0A7H1NTJ0_9PROT</name>
<comment type="function">
    <text evidence="7">May play a role in DNA repair. It seems to be involved in an RecBC-independent recombinational process of DNA repair. It may act with RecF and RecO.</text>
</comment>
<dbReference type="EMBL" id="CP060244">
    <property type="protein sequence ID" value="QNT79100.1"/>
    <property type="molecule type" value="Genomic_DNA"/>
</dbReference>
<evidence type="ECO:0000313" key="10">
    <source>
        <dbReference type="Proteomes" id="UP000516349"/>
    </source>
</evidence>
<gene>
    <name evidence="7 9" type="primary">recR</name>
    <name evidence="9" type="ORF">JGUZn3_18860</name>
</gene>
<keyword evidence="3 7" id="KW-0863">Zinc-finger</keyword>